<keyword evidence="1" id="KW-1133">Transmembrane helix</keyword>
<proteinExistence type="predicted"/>
<gene>
    <name evidence="2" type="ORF">B0J11DRAFT_538602</name>
</gene>
<dbReference type="EMBL" id="JAGMWT010000015">
    <property type="protein sequence ID" value="KAH7115838.1"/>
    <property type="molecule type" value="Genomic_DNA"/>
</dbReference>
<keyword evidence="1" id="KW-0472">Membrane</keyword>
<sequence length="78" mass="9035">MSSAANPRFFQQPFRYLKWASYHKPAYFYSIIIGLLGPAMVVVVPPVRRYLGEEPRVKIPQTYPIPRGPRPRPEGFDD</sequence>
<protein>
    <recommendedName>
        <fullName evidence="4">NADH-ubiquinone oxidoreductase 9.5 kDa subunit</fullName>
    </recommendedName>
</protein>
<dbReference type="Proteomes" id="UP000700596">
    <property type="component" value="Unassembled WGS sequence"/>
</dbReference>
<name>A0A9P9DAZ6_9PLEO</name>
<dbReference type="OrthoDB" id="2093409at2759"/>
<reference evidence="2" key="1">
    <citation type="journal article" date="2021" name="Nat. Commun.">
        <title>Genetic determinants of endophytism in the Arabidopsis root mycobiome.</title>
        <authorList>
            <person name="Mesny F."/>
            <person name="Miyauchi S."/>
            <person name="Thiergart T."/>
            <person name="Pickel B."/>
            <person name="Atanasova L."/>
            <person name="Karlsson M."/>
            <person name="Huettel B."/>
            <person name="Barry K.W."/>
            <person name="Haridas S."/>
            <person name="Chen C."/>
            <person name="Bauer D."/>
            <person name="Andreopoulos W."/>
            <person name="Pangilinan J."/>
            <person name="LaButti K."/>
            <person name="Riley R."/>
            <person name="Lipzen A."/>
            <person name="Clum A."/>
            <person name="Drula E."/>
            <person name="Henrissat B."/>
            <person name="Kohler A."/>
            <person name="Grigoriev I.V."/>
            <person name="Martin F.M."/>
            <person name="Hacquard S."/>
        </authorList>
    </citation>
    <scope>NUCLEOTIDE SEQUENCE</scope>
    <source>
        <strain evidence="2">MPI-CAGE-CH-0243</strain>
    </source>
</reference>
<evidence type="ECO:0000256" key="1">
    <source>
        <dbReference type="SAM" id="Phobius"/>
    </source>
</evidence>
<organism evidence="2 3">
    <name type="scientific">Dendryphion nanum</name>
    <dbReference type="NCBI Taxonomy" id="256645"/>
    <lineage>
        <taxon>Eukaryota</taxon>
        <taxon>Fungi</taxon>
        <taxon>Dikarya</taxon>
        <taxon>Ascomycota</taxon>
        <taxon>Pezizomycotina</taxon>
        <taxon>Dothideomycetes</taxon>
        <taxon>Pleosporomycetidae</taxon>
        <taxon>Pleosporales</taxon>
        <taxon>Torulaceae</taxon>
        <taxon>Dendryphion</taxon>
    </lineage>
</organism>
<evidence type="ECO:0008006" key="4">
    <source>
        <dbReference type="Google" id="ProtNLM"/>
    </source>
</evidence>
<dbReference type="InterPro" id="IPR039961">
    <property type="entry name" value="Nuo9.5"/>
</dbReference>
<evidence type="ECO:0000313" key="2">
    <source>
        <dbReference type="EMBL" id="KAH7115838.1"/>
    </source>
</evidence>
<evidence type="ECO:0000313" key="3">
    <source>
        <dbReference type="Proteomes" id="UP000700596"/>
    </source>
</evidence>
<feature type="transmembrane region" description="Helical" evidence="1">
    <location>
        <begin position="26"/>
        <end position="47"/>
    </location>
</feature>
<dbReference type="PANTHER" id="PTHR38488">
    <property type="entry name" value="OXIDOREDUCTASE 9.5 KDA SUBUNIT, PUTATIVE (AFU_ORTHOLOGUE AFUA_5G08980)-RELATED"/>
    <property type="match status" value="1"/>
</dbReference>
<keyword evidence="3" id="KW-1185">Reference proteome</keyword>
<accession>A0A9P9DAZ6</accession>
<comment type="caution">
    <text evidence="2">The sequence shown here is derived from an EMBL/GenBank/DDBJ whole genome shotgun (WGS) entry which is preliminary data.</text>
</comment>
<keyword evidence="1" id="KW-0812">Transmembrane</keyword>
<dbReference type="PANTHER" id="PTHR38488:SF1">
    <property type="entry name" value="OXIDOREDUCTASE 9.5 KDA SUBUNIT, PUTATIVE (AFU_ORTHOLOGUE AFUA_5G08980)-RELATED"/>
    <property type="match status" value="1"/>
</dbReference>
<dbReference type="AlphaFoldDB" id="A0A9P9DAZ6"/>